<evidence type="ECO:0000256" key="3">
    <source>
        <dbReference type="ARBA" id="ARBA00022741"/>
    </source>
</evidence>
<dbReference type="InterPro" id="IPR004412">
    <property type="entry name" value="GatA"/>
</dbReference>
<evidence type="ECO:0000256" key="5">
    <source>
        <dbReference type="ARBA" id="ARBA00022917"/>
    </source>
</evidence>
<dbReference type="GO" id="GO:0030956">
    <property type="term" value="C:glutamyl-tRNA(Gln) amidotransferase complex"/>
    <property type="evidence" value="ECO:0007669"/>
    <property type="project" value="InterPro"/>
</dbReference>
<dbReference type="HAMAP" id="MF_00120">
    <property type="entry name" value="GatA"/>
    <property type="match status" value="1"/>
</dbReference>
<dbReference type="InterPro" id="IPR036928">
    <property type="entry name" value="AS_sf"/>
</dbReference>
<dbReference type="EC" id="6.3.5.7" evidence="7"/>
<name>A0A1F5ZLW6_9BACT</name>
<dbReference type="InterPro" id="IPR000120">
    <property type="entry name" value="Amidase"/>
</dbReference>
<keyword evidence="5 7" id="KW-0648">Protein biosynthesis</keyword>
<feature type="active site" description="Charge relay system" evidence="7">
    <location>
        <position position="148"/>
    </location>
</feature>
<keyword evidence="4 7" id="KW-0067">ATP-binding</keyword>
<dbReference type="PANTHER" id="PTHR11895:SF7">
    <property type="entry name" value="GLUTAMYL-TRNA(GLN) AMIDOTRANSFERASE SUBUNIT A, MITOCHONDRIAL"/>
    <property type="match status" value="1"/>
</dbReference>
<dbReference type="InterPro" id="IPR023631">
    <property type="entry name" value="Amidase_dom"/>
</dbReference>
<comment type="function">
    <text evidence="7">Allows the formation of correctly charged Gln-tRNA(Gln) through the transamidation of misacylated Glu-tRNA(Gln) in organisms which lack glutaminyl-tRNA synthetase. The reaction takes place in the presence of glutamine and ATP through an activated gamma-phospho-Glu-tRNA(Gln).</text>
</comment>
<organism evidence="9 10">
    <name type="scientific">Candidatus Gottesmanbacteria bacterium RIFCSPHIGHO2_01_FULL_46_14</name>
    <dbReference type="NCBI Taxonomy" id="1798380"/>
    <lineage>
        <taxon>Bacteria</taxon>
        <taxon>Candidatus Gottesmaniibacteriota</taxon>
    </lineage>
</organism>
<comment type="similarity">
    <text evidence="1 7">Belongs to the amidase family. GatA subfamily.</text>
</comment>
<comment type="catalytic activity">
    <reaction evidence="6 7">
        <text>L-glutamyl-tRNA(Gln) + L-glutamine + ATP + H2O = L-glutaminyl-tRNA(Gln) + L-glutamate + ADP + phosphate + H(+)</text>
        <dbReference type="Rhea" id="RHEA:17521"/>
        <dbReference type="Rhea" id="RHEA-COMP:9681"/>
        <dbReference type="Rhea" id="RHEA-COMP:9684"/>
        <dbReference type="ChEBI" id="CHEBI:15377"/>
        <dbReference type="ChEBI" id="CHEBI:15378"/>
        <dbReference type="ChEBI" id="CHEBI:29985"/>
        <dbReference type="ChEBI" id="CHEBI:30616"/>
        <dbReference type="ChEBI" id="CHEBI:43474"/>
        <dbReference type="ChEBI" id="CHEBI:58359"/>
        <dbReference type="ChEBI" id="CHEBI:78520"/>
        <dbReference type="ChEBI" id="CHEBI:78521"/>
        <dbReference type="ChEBI" id="CHEBI:456216"/>
        <dbReference type="EC" id="6.3.5.7"/>
    </reaction>
</comment>
<evidence type="ECO:0000259" key="8">
    <source>
        <dbReference type="Pfam" id="PF01425"/>
    </source>
</evidence>
<evidence type="ECO:0000313" key="9">
    <source>
        <dbReference type="EMBL" id="OGG13097.1"/>
    </source>
</evidence>
<evidence type="ECO:0000313" key="10">
    <source>
        <dbReference type="Proteomes" id="UP000177416"/>
    </source>
</evidence>
<evidence type="ECO:0000256" key="4">
    <source>
        <dbReference type="ARBA" id="ARBA00022840"/>
    </source>
</evidence>
<gene>
    <name evidence="7" type="primary">gatA</name>
    <name evidence="9" type="ORF">A2875_00130</name>
</gene>
<comment type="caution">
    <text evidence="9">The sequence shown here is derived from an EMBL/GenBank/DDBJ whole genome shotgun (WGS) entry which is preliminary data.</text>
</comment>
<dbReference type="EMBL" id="MFJJ01000048">
    <property type="protein sequence ID" value="OGG13097.1"/>
    <property type="molecule type" value="Genomic_DNA"/>
</dbReference>
<dbReference type="Proteomes" id="UP000177416">
    <property type="component" value="Unassembled WGS sequence"/>
</dbReference>
<dbReference type="Gene3D" id="3.90.1300.10">
    <property type="entry name" value="Amidase signature (AS) domain"/>
    <property type="match status" value="1"/>
</dbReference>
<sequence>MDIFALTIEQALEGYRAKKFTAVDVVKTCLENVRKYNKEYNVLLTVRDEDELIKEAKSVDYSKPLAGIPVVLKDLFSTNLLRTTGGAKIIDTYVPRYDATVVRKLKESGAIIIGKANEDAWGHGSSGENSDFGPTRNAYNKNHVAGGSSSGSGVAVALGMCLFGTGTDTGGSIRMPAAYNNLVGLKPTYGRVSRYGILAMASSLDTIGHVTKTVGDNALVLSITAGKDPLDATTDTQPVARASFKRSDLKGLKIGVSPEYLAIGKQATPGMDEKLEAVTETALKELEKLGATIVTVNLPNTQPALATYYVLVPSEISSNLGRYDGVRFGHTRETFGGEAKRRMMIGTYALSSGYYDAYYKTGQKVRTLVRTDFTKAFESVDAIFAPVSPYPAPKIGDFSQDPLAVYLSDIYTVPINLAGVAALGLPAGFIGDLPVGIQLIGPQWSEERLYEIGFAYEQETQWYKRKPNIEGSHPSEAHGYI</sequence>
<keyword evidence="3 7" id="KW-0547">Nucleotide-binding</keyword>
<feature type="active site" description="Charge relay system" evidence="7">
    <location>
        <position position="73"/>
    </location>
</feature>
<dbReference type="GO" id="GO:0050567">
    <property type="term" value="F:glutaminyl-tRNA synthase (glutamine-hydrolyzing) activity"/>
    <property type="evidence" value="ECO:0007669"/>
    <property type="project" value="UniProtKB-UniRule"/>
</dbReference>
<dbReference type="PROSITE" id="PS00571">
    <property type="entry name" value="AMIDASES"/>
    <property type="match status" value="1"/>
</dbReference>
<reference evidence="9 10" key="1">
    <citation type="journal article" date="2016" name="Nat. Commun.">
        <title>Thousands of microbial genomes shed light on interconnected biogeochemical processes in an aquifer system.</title>
        <authorList>
            <person name="Anantharaman K."/>
            <person name="Brown C.T."/>
            <person name="Hug L.A."/>
            <person name="Sharon I."/>
            <person name="Castelle C.J."/>
            <person name="Probst A.J."/>
            <person name="Thomas B.C."/>
            <person name="Singh A."/>
            <person name="Wilkins M.J."/>
            <person name="Karaoz U."/>
            <person name="Brodie E.L."/>
            <person name="Williams K.H."/>
            <person name="Hubbard S.S."/>
            <person name="Banfield J.F."/>
        </authorList>
    </citation>
    <scope>NUCLEOTIDE SEQUENCE [LARGE SCALE GENOMIC DNA]</scope>
</reference>
<dbReference type="GO" id="GO:0005524">
    <property type="term" value="F:ATP binding"/>
    <property type="evidence" value="ECO:0007669"/>
    <property type="project" value="UniProtKB-KW"/>
</dbReference>
<evidence type="ECO:0000256" key="7">
    <source>
        <dbReference type="HAMAP-Rule" id="MF_00120"/>
    </source>
</evidence>
<evidence type="ECO:0000256" key="1">
    <source>
        <dbReference type="ARBA" id="ARBA00008069"/>
    </source>
</evidence>
<accession>A0A1F5ZLW6</accession>
<evidence type="ECO:0000256" key="2">
    <source>
        <dbReference type="ARBA" id="ARBA00022598"/>
    </source>
</evidence>
<dbReference type="Pfam" id="PF01425">
    <property type="entry name" value="Amidase"/>
    <property type="match status" value="1"/>
</dbReference>
<feature type="domain" description="Amidase" evidence="8">
    <location>
        <begin position="24"/>
        <end position="449"/>
    </location>
</feature>
<dbReference type="InterPro" id="IPR020556">
    <property type="entry name" value="Amidase_CS"/>
</dbReference>
<proteinExistence type="inferred from homology"/>
<dbReference type="SUPFAM" id="SSF75304">
    <property type="entry name" value="Amidase signature (AS) enzymes"/>
    <property type="match status" value="1"/>
</dbReference>
<dbReference type="GO" id="GO:0006412">
    <property type="term" value="P:translation"/>
    <property type="evidence" value="ECO:0007669"/>
    <property type="project" value="UniProtKB-UniRule"/>
</dbReference>
<dbReference type="PANTHER" id="PTHR11895">
    <property type="entry name" value="TRANSAMIDASE"/>
    <property type="match status" value="1"/>
</dbReference>
<dbReference type="AlphaFoldDB" id="A0A1F5ZLW6"/>
<keyword evidence="2 7" id="KW-0436">Ligase</keyword>
<evidence type="ECO:0000256" key="6">
    <source>
        <dbReference type="ARBA" id="ARBA00047407"/>
    </source>
</evidence>
<comment type="subunit">
    <text evidence="7">Heterotrimer of A, B and C subunits.</text>
</comment>
<protein>
    <recommendedName>
        <fullName evidence="7">Glutamyl-tRNA(Gln) amidotransferase subunit A</fullName>
        <shortName evidence="7">Glu-ADT subunit A</shortName>
        <ecNumber evidence="7">6.3.5.7</ecNumber>
    </recommendedName>
</protein>
<feature type="active site" description="Acyl-ester intermediate" evidence="7">
    <location>
        <position position="172"/>
    </location>
</feature>